<evidence type="ECO:0000256" key="1">
    <source>
        <dbReference type="ARBA" id="ARBA00022741"/>
    </source>
</evidence>
<dbReference type="InterPro" id="IPR006935">
    <property type="entry name" value="Helicase/UvrB_N"/>
</dbReference>
<dbReference type="Gene3D" id="3.10.28.10">
    <property type="entry name" value="Homing endonucleases"/>
    <property type="match status" value="1"/>
</dbReference>
<sequence>MNRKKFFVKKNNAKPLPTCNELILTEDYKKIVCSQSYLGKKGYTIPKSIISKQDEEFLRKDLFVKPFVFGANFGGKPEESAFPVFRENTNKFYLPRFYGINRYGLPSRSEIEKGEDIDLHFSKPLRDYQEKIIDVYIKYATTPLYNSSVEMGNGGILEVPCGRGKCLGKNTPILMYDGTIKLVQDIKTGDLLMGDDSSRRYVKTICSGFETMVEIKEIETSDYYTVNMSHILSLQNKYTGQILDLTINDYLNHPEKNNLLGYRVPIAFLEKQSHGKNLYYYGYTYDIYCGFGMDHICNSRKNQLELLAGFIDKNGHITTDECKIFLPPKANALKDSILYLTRSLGYYVRTKYDYNNIIIQLFNTKYISVYEIPLLIKKNIYSSDKIYSLAYEITTRILKKDKYYGFEIDRNRRFVLGDFTVTHNTVLSLKIISLLKKKTLILVHKEFLMNQWIERINEFLPGAKVGKIQAATFDVENKEIVIGMIQTLYDKEYHADTFSCFGLTIIDEVHRIGSEQFSRTLFKTITPYMLGISATVDRKDKLTRILYMFIGDKIYSEKRDDDDIVSVRGIRYMSNDQEFNQVEYDFRGNPKYSTMITKLCDFGPRSDFIIRIIGDLIKEEPENQIMILCHNRSLLSYLYEGIIHRNIATVGYYIGGMKQEKLQETESKQIVLATYAMAAEALDIKTLSTLVMVTPKTDITQSVGRILRVKHNNPIIVDLIDSHELFENQWKQRKRFYKKCNYKIREIDSNKYSGMNIEWEKDITWTKTFDPKIKEKKSESSDEEEVNLNNTKCLINFGNLDGL</sequence>
<dbReference type="SUPFAM" id="SSF52540">
    <property type="entry name" value="P-loop containing nucleoside triphosphate hydrolases"/>
    <property type="match status" value="1"/>
</dbReference>
<accession>A0A6C0JJZ4</accession>
<dbReference type="PANTHER" id="PTHR11274:SF0">
    <property type="entry name" value="GENERAL TRANSCRIPTION AND DNA REPAIR FACTOR IIH HELICASE SUBUNIT XPB"/>
    <property type="match status" value="1"/>
</dbReference>
<dbReference type="InterPro" id="IPR050615">
    <property type="entry name" value="ATP-dep_DNA_Helicase"/>
</dbReference>
<keyword evidence="3" id="KW-0347">Helicase</keyword>
<reference evidence="6" key="1">
    <citation type="journal article" date="2020" name="Nature">
        <title>Giant virus diversity and host interactions through global metagenomics.</title>
        <authorList>
            <person name="Schulz F."/>
            <person name="Roux S."/>
            <person name="Paez-Espino D."/>
            <person name="Jungbluth S."/>
            <person name="Walsh D.A."/>
            <person name="Denef V.J."/>
            <person name="McMahon K.D."/>
            <person name="Konstantinidis K.T."/>
            <person name="Eloe-Fadrosh E.A."/>
            <person name="Kyrpides N.C."/>
            <person name="Woyke T."/>
        </authorList>
    </citation>
    <scope>NUCLEOTIDE SEQUENCE</scope>
    <source>
        <strain evidence="6">GVMAG-M-3300027747-57</strain>
    </source>
</reference>
<dbReference type="Pfam" id="PF05203">
    <property type="entry name" value="Hom_end_hint"/>
    <property type="match status" value="1"/>
</dbReference>
<keyword evidence="1" id="KW-0547">Nucleotide-binding</keyword>
<dbReference type="SUPFAM" id="SSF51294">
    <property type="entry name" value="Hedgehog/intein (Hint) domain"/>
    <property type="match status" value="1"/>
</dbReference>
<dbReference type="InterPro" id="IPR027417">
    <property type="entry name" value="P-loop_NTPase"/>
</dbReference>
<protein>
    <recommendedName>
        <fullName evidence="5">Helicase ATP-binding domain-containing protein</fullName>
    </recommendedName>
</protein>
<dbReference type="InterPro" id="IPR007868">
    <property type="entry name" value="Hom_end_hint"/>
</dbReference>
<keyword evidence="2" id="KW-0378">Hydrolase</keyword>
<evidence type="ECO:0000259" key="5">
    <source>
        <dbReference type="PROSITE" id="PS51192"/>
    </source>
</evidence>
<dbReference type="GO" id="GO:0005524">
    <property type="term" value="F:ATP binding"/>
    <property type="evidence" value="ECO:0007669"/>
    <property type="project" value="UniProtKB-KW"/>
</dbReference>
<dbReference type="InterPro" id="IPR014001">
    <property type="entry name" value="Helicase_ATP-bd"/>
</dbReference>
<dbReference type="Pfam" id="PF04851">
    <property type="entry name" value="ResIII"/>
    <property type="match status" value="1"/>
</dbReference>
<evidence type="ECO:0000313" key="6">
    <source>
        <dbReference type="EMBL" id="QHU05962.1"/>
    </source>
</evidence>
<dbReference type="SMART" id="SM00487">
    <property type="entry name" value="DEXDc"/>
    <property type="match status" value="1"/>
</dbReference>
<dbReference type="GO" id="GO:0003677">
    <property type="term" value="F:DNA binding"/>
    <property type="evidence" value="ECO:0007669"/>
    <property type="project" value="InterPro"/>
</dbReference>
<name>A0A6C0JJZ4_9ZZZZ</name>
<feature type="domain" description="Helicase ATP-binding" evidence="5">
    <location>
        <begin position="405"/>
        <end position="554"/>
    </location>
</feature>
<dbReference type="InterPro" id="IPR001650">
    <property type="entry name" value="Helicase_C-like"/>
</dbReference>
<dbReference type="AlphaFoldDB" id="A0A6C0JJZ4"/>
<dbReference type="Pfam" id="PF00271">
    <property type="entry name" value="Helicase_C"/>
    <property type="match status" value="1"/>
</dbReference>
<dbReference type="Gene3D" id="2.170.16.10">
    <property type="entry name" value="Hedgehog/Intein (Hint) domain"/>
    <property type="match status" value="1"/>
</dbReference>
<dbReference type="GO" id="GO:0030908">
    <property type="term" value="P:protein splicing"/>
    <property type="evidence" value="ECO:0007669"/>
    <property type="project" value="InterPro"/>
</dbReference>
<dbReference type="PANTHER" id="PTHR11274">
    <property type="entry name" value="RAD25/XP-B DNA REPAIR HELICASE"/>
    <property type="match status" value="1"/>
</dbReference>
<keyword evidence="4" id="KW-0067">ATP-binding</keyword>
<dbReference type="EMBL" id="MN740430">
    <property type="protein sequence ID" value="QHU05962.1"/>
    <property type="molecule type" value="Genomic_DNA"/>
</dbReference>
<organism evidence="6">
    <name type="scientific">viral metagenome</name>
    <dbReference type="NCBI Taxonomy" id="1070528"/>
    <lineage>
        <taxon>unclassified sequences</taxon>
        <taxon>metagenomes</taxon>
        <taxon>organismal metagenomes</taxon>
    </lineage>
</organism>
<evidence type="ECO:0000256" key="4">
    <source>
        <dbReference type="ARBA" id="ARBA00022840"/>
    </source>
</evidence>
<dbReference type="InterPro" id="IPR027434">
    <property type="entry name" value="Homing_endonucl"/>
</dbReference>
<dbReference type="InterPro" id="IPR036844">
    <property type="entry name" value="Hint_dom_sf"/>
</dbReference>
<dbReference type="Gene3D" id="3.40.50.300">
    <property type="entry name" value="P-loop containing nucleotide triphosphate hydrolases"/>
    <property type="match status" value="2"/>
</dbReference>
<proteinExistence type="predicted"/>
<dbReference type="GO" id="GO:0016787">
    <property type="term" value="F:hydrolase activity"/>
    <property type="evidence" value="ECO:0007669"/>
    <property type="project" value="UniProtKB-KW"/>
</dbReference>
<dbReference type="GO" id="GO:0004386">
    <property type="term" value="F:helicase activity"/>
    <property type="evidence" value="ECO:0007669"/>
    <property type="project" value="UniProtKB-KW"/>
</dbReference>
<evidence type="ECO:0000256" key="3">
    <source>
        <dbReference type="ARBA" id="ARBA00022806"/>
    </source>
</evidence>
<dbReference type="PROSITE" id="PS51192">
    <property type="entry name" value="HELICASE_ATP_BIND_1"/>
    <property type="match status" value="1"/>
</dbReference>
<evidence type="ECO:0000256" key="2">
    <source>
        <dbReference type="ARBA" id="ARBA00022801"/>
    </source>
</evidence>